<feature type="region of interest" description="Disordered" evidence="1">
    <location>
        <begin position="43"/>
        <end position="69"/>
    </location>
</feature>
<accession>M0B4B0</accession>
<gene>
    <name evidence="2" type="ORF">C482_02416</name>
</gene>
<dbReference type="AlphaFoldDB" id="M0B4B0"/>
<comment type="caution">
    <text evidence="2">The sequence shown here is derived from an EMBL/GenBank/DDBJ whole genome shotgun (WGS) entry which is preliminary data.</text>
</comment>
<dbReference type="STRING" id="1227492.C482_02416"/>
<dbReference type="EMBL" id="AOIN01000017">
    <property type="protein sequence ID" value="ELZ05367.1"/>
    <property type="molecule type" value="Genomic_DNA"/>
</dbReference>
<keyword evidence="3" id="KW-1185">Reference proteome</keyword>
<dbReference type="Proteomes" id="UP000011693">
    <property type="component" value="Unassembled WGS sequence"/>
</dbReference>
<evidence type="ECO:0000313" key="3">
    <source>
        <dbReference type="Proteomes" id="UP000011693"/>
    </source>
</evidence>
<evidence type="ECO:0000256" key="1">
    <source>
        <dbReference type="SAM" id="MobiDB-lite"/>
    </source>
</evidence>
<sequence>MSLLRGGAYTTGLCPTVDSYVLAVRRTGSAWCTVCGTEVEPFSREINGGNKTSDSREIGADQPQQRGER</sequence>
<organism evidence="2 3">
    <name type="scientific">Natrialba chahannaoensis JCM 10990</name>
    <dbReference type="NCBI Taxonomy" id="1227492"/>
    <lineage>
        <taxon>Archaea</taxon>
        <taxon>Methanobacteriati</taxon>
        <taxon>Methanobacteriota</taxon>
        <taxon>Stenosarchaea group</taxon>
        <taxon>Halobacteria</taxon>
        <taxon>Halobacteriales</taxon>
        <taxon>Natrialbaceae</taxon>
        <taxon>Natrialba</taxon>
    </lineage>
</organism>
<reference evidence="2 3" key="1">
    <citation type="journal article" date="2014" name="PLoS Genet.">
        <title>Phylogenetically driven sequencing of extremely halophilic archaea reveals strategies for static and dynamic osmo-response.</title>
        <authorList>
            <person name="Becker E.A."/>
            <person name="Seitzer P.M."/>
            <person name="Tritt A."/>
            <person name="Larsen D."/>
            <person name="Krusor M."/>
            <person name="Yao A.I."/>
            <person name="Wu D."/>
            <person name="Madern D."/>
            <person name="Eisen J.A."/>
            <person name="Darling A.E."/>
            <person name="Facciotti M.T."/>
        </authorList>
    </citation>
    <scope>NUCLEOTIDE SEQUENCE [LARGE SCALE GENOMIC DNA]</scope>
    <source>
        <strain evidence="2 3">JCM 10990</strain>
    </source>
</reference>
<evidence type="ECO:0000313" key="2">
    <source>
        <dbReference type="EMBL" id="ELZ05367.1"/>
    </source>
</evidence>
<dbReference type="PATRIC" id="fig|1227492.4.peg.475"/>
<proteinExistence type="predicted"/>
<dbReference type="OrthoDB" id="381266at2157"/>
<name>M0B4B0_9EURY</name>
<dbReference type="RefSeq" id="WP_006165769.1">
    <property type="nucleotide sequence ID" value="NZ_AOIN01000017.1"/>
</dbReference>
<protein>
    <submittedName>
        <fullName evidence="2">Uncharacterized protein</fullName>
    </submittedName>
</protein>